<protein>
    <submittedName>
        <fullName evidence="1">Uncharacterized protein</fullName>
    </submittedName>
</protein>
<gene>
    <name evidence="1" type="ORF">AAFF_G00167400</name>
</gene>
<dbReference type="EMBL" id="JAINUG010000223">
    <property type="protein sequence ID" value="KAJ8386791.1"/>
    <property type="molecule type" value="Genomic_DNA"/>
</dbReference>
<dbReference type="AlphaFoldDB" id="A0AAD7RM16"/>
<organism evidence="1 2">
    <name type="scientific">Aldrovandia affinis</name>
    <dbReference type="NCBI Taxonomy" id="143900"/>
    <lineage>
        <taxon>Eukaryota</taxon>
        <taxon>Metazoa</taxon>
        <taxon>Chordata</taxon>
        <taxon>Craniata</taxon>
        <taxon>Vertebrata</taxon>
        <taxon>Euteleostomi</taxon>
        <taxon>Actinopterygii</taxon>
        <taxon>Neopterygii</taxon>
        <taxon>Teleostei</taxon>
        <taxon>Notacanthiformes</taxon>
        <taxon>Halosauridae</taxon>
        <taxon>Aldrovandia</taxon>
    </lineage>
</organism>
<sequence length="104" mass="11112">MLTLTYAQTQNPKCSDANWACRVGESPSVIPPRAISPLSGNAGRKVLITPGFDRSQGHVHLASCKEPRCDKGYARLKAPASVSLLSVSPAEKRRSVQRALAPSV</sequence>
<name>A0AAD7RM16_9TELE</name>
<proteinExistence type="predicted"/>
<reference evidence="1" key="1">
    <citation type="journal article" date="2023" name="Science">
        <title>Genome structures resolve the early diversification of teleost fishes.</title>
        <authorList>
            <person name="Parey E."/>
            <person name="Louis A."/>
            <person name="Montfort J."/>
            <person name="Bouchez O."/>
            <person name="Roques C."/>
            <person name="Iampietro C."/>
            <person name="Lluch J."/>
            <person name="Castinel A."/>
            <person name="Donnadieu C."/>
            <person name="Desvignes T."/>
            <person name="Floi Bucao C."/>
            <person name="Jouanno E."/>
            <person name="Wen M."/>
            <person name="Mejri S."/>
            <person name="Dirks R."/>
            <person name="Jansen H."/>
            <person name="Henkel C."/>
            <person name="Chen W.J."/>
            <person name="Zahm M."/>
            <person name="Cabau C."/>
            <person name="Klopp C."/>
            <person name="Thompson A.W."/>
            <person name="Robinson-Rechavi M."/>
            <person name="Braasch I."/>
            <person name="Lecointre G."/>
            <person name="Bobe J."/>
            <person name="Postlethwait J.H."/>
            <person name="Berthelot C."/>
            <person name="Roest Crollius H."/>
            <person name="Guiguen Y."/>
        </authorList>
    </citation>
    <scope>NUCLEOTIDE SEQUENCE</scope>
    <source>
        <strain evidence="1">NC1722</strain>
    </source>
</reference>
<evidence type="ECO:0000313" key="2">
    <source>
        <dbReference type="Proteomes" id="UP001221898"/>
    </source>
</evidence>
<keyword evidence="2" id="KW-1185">Reference proteome</keyword>
<accession>A0AAD7RM16</accession>
<dbReference type="Proteomes" id="UP001221898">
    <property type="component" value="Unassembled WGS sequence"/>
</dbReference>
<comment type="caution">
    <text evidence="1">The sequence shown here is derived from an EMBL/GenBank/DDBJ whole genome shotgun (WGS) entry which is preliminary data.</text>
</comment>
<evidence type="ECO:0000313" key="1">
    <source>
        <dbReference type="EMBL" id="KAJ8386791.1"/>
    </source>
</evidence>